<dbReference type="KEGG" id="cazo:G3A45_02735"/>
<accession>A0A6P1YAV2</accession>
<sequence>MSDEVQLELFKKKQDYPVNKDIEDEIEKIEKDNNVNEKSIALREYVLSKIKSGDYKSLNSYNDKYLIINSELTRNIIKFVFADKDYTDEEMVKEIEKFENKLNMWLNE</sequence>
<dbReference type="Proteomes" id="UP000464452">
    <property type="component" value="Chromosome"/>
</dbReference>
<name>A0A6P1YAV2_9FIRM</name>
<evidence type="ECO:0000313" key="1">
    <source>
        <dbReference type="EMBL" id="QIB26321.1"/>
    </source>
</evidence>
<proteinExistence type="predicted"/>
<protein>
    <submittedName>
        <fullName evidence="1">Uncharacterized protein</fullName>
    </submittedName>
</protein>
<dbReference type="AlphaFoldDB" id="A0A6P1YAV2"/>
<gene>
    <name evidence="1" type="ORF">G3A45_02735</name>
</gene>
<dbReference type="RefSeq" id="WP_163234430.1">
    <property type="nucleotide sequence ID" value="NZ_CP048617.1"/>
</dbReference>
<reference evidence="1 2" key="1">
    <citation type="submission" date="2020-02" db="EMBL/GenBank/DDBJ databases">
        <title>Thermophilic hydrogen producing bacteria, Caloranaerobacter azorensis.</title>
        <authorList>
            <person name="Baek K."/>
        </authorList>
    </citation>
    <scope>NUCLEOTIDE SEQUENCE [LARGE SCALE GENOMIC DNA]</scope>
    <source>
        <strain evidence="1 2">T3-1</strain>
    </source>
</reference>
<organism evidence="1 2">
    <name type="scientific">Caloranaerobacter azorensis</name>
    <dbReference type="NCBI Taxonomy" id="116090"/>
    <lineage>
        <taxon>Bacteria</taxon>
        <taxon>Bacillati</taxon>
        <taxon>Bacillota</taxon>
        <taxon>Tissierellia</taxon>
        <taxon>Tissierellales</taxon>
        <taxon>Thermohalobacteraceae</taxon>
        <taxon>Caloranaerobacter</taxon>
    </lineage>
</organism>
<dbReference type="EMBL" id="CP048617">
    <property type="protein sequence ID" value="QIB26321.1"/>
    <property type="molecule type" value="Genomic_DNA"/>
</dbReference>
<evidence type="ECO:0000313" key="2">
    <source>
        <dbReference type="Proteomes" id="UP000464452"/>
    </source>
</evidence>